<dbReference type="GO" id="GO:0000271">
    <property type="term" value="P:polysaccharide biosynthetic process"/>
    <property type="evidence" value="ECO:0007669"/>
    <property type="project" value="InterPro"/>
</dbReference>
<name>A0A523RY84_UNCAE</name>
<dbReference type="Gene3D" id="3.40.50.720">
    <property type="entry name" value="NAD(P)-binding Rossmann-like Domain"/>
    <property type="match status" value="2"/>
</dbReference>
<dbReference type="PIRSF" id="PIRSF500134">
    <property type="entry name" value="UDPglc_DH_bac"/>
    <property type="match status" value="1"/>
</dbReference>
<feature type="binding site" evidence="9">
    <location>
        <position position="156"/>
    </location>
    <ligand>
        <name>NAD(+)</name>
        <dbReference type="ChEBI" id="CHEBI:57540"/>
    </ligand>
</feature>
<dbReference type="InterPro" id="IPR017476">
    <property type="entry name" value="UDP-Glc/GDP-Man"/>
</dbReference>
<dbReference type="Proteomes" id="UP000316360">
    <property type="component" value="Unassembled WGS sequence"/>
</dbReference>
<feature type="binding site" evidence="9">
    <location>
        <position position="35"/>
    </location>
    <ligand>
        <name>NAD(+)</name>
        <dbReference type="ChEBI" id="CHEBI:57540"/>
    </ligand>
</feature>
<evidence type="ECO:0000256" key="1">
    <source>
        <dbReference type="ARBA" id="ARBA00004701"/>
    </source>
</evidence>
<feature type="binding site" evidence="8">
    <location>
        <position position="258"/>
    </location>
    <ligand>
        <name>substrate</name>
    </ligand>
</feature>
<evidence type="ECO:0000313" key="11">
    <source>
        <dbReference type="EMBL" id="TET10734.1"/>
    </source>
</evidence>
<comment type="catalytic activity">
    <reaction evidence="6">
        <text>UDP-alpha-D-glucose + 2 NAD(+) + H2O = UDP-alpha-D-glucuronate + 2 NADH + 3 H(+)</text>
        <dbReference type="Rhea" id="RHEA:23596"/>
        <dbReference type="ChEBI" id="CHEBI:15377"/>
        <dbReference type="ChEBI" id="CHEBI:15378"/>
        <dbReference type="ChEBI" id="CHEBI:57540"/>
        <dbReference type="ChEBI" id="CHEBI:57945"/>
        <dbReference type="ChEBI" id="CHEBI:58052"/>
        <dbReference type="ChEBI" id="CHEBI:58885"/>
        <dbReference type="EC" id="1.1.1.22"/>
    </reaction>
</comment>
<accession>A0A523RY84</accession>
<dbReference type="Pfam" id="PF03720">
    <property type="entry name" value="UDPG_MGDP_dh_C"/>
    <property type="match status" value="1"/>
</dbReference>
<dbReference type="NCBIfam" id="TIGR03026">
    <property type="entry name" value="NDP-sugDHase"/>
    <property type="match status" value="1"/>
</dbReference>
<feature type="binding site" evidence="8">
    <location>
        <begin position="153"/>
        <end position="156"/>
    </location>
    <ligand>
        <name>substrate</name>
    </ligand>
</feature>
<dbReference type="InterPro" id="IPR014026">
    <property type="entry name" value="UDP-Glc/GDP-Man_DH_dimer"/>
</dbReference>
<comment type="similarity">
    <text evidence="2">Belongs to the UDP-glucose/GDP-mannose dehydrogenase family.</text>
</comment>
<feature type="binding site" evidence="9">
    <location>
        <position position="264"/>
    </location>
    <ligand>
        <name>NAD(+)</name>
        <dbReference type="ChEBI" id="CHEBI:57540"/>
    </ligand>
</feature>
<dbReference type="Gene3D" id="1.20.5.100">
    <property type="entry name" value="Cytochrome c1, transmembrane anchor, C-terminal"/>
    <property type="match status" value="1"/>
</dbReference>
<dbReference type="InterPro" id="IPR008927">
    <property type="entry name" value="6-PGluconate_DH-like_C_sf"/>
</dbReference>
<reference evidence="11 12" key="1">
    <citation type="submission" date="2019-03" db="EMBL/GenBank/DDBJ databases">
        <title>Metabolic potential of uncultured bacteria and archaea associated with petroleum seepage in deep-sea sediments.</title>
        <authorList>
            <person name="Dong X."/>
            <person name="Hubert C."/>
        </authorList>
    </citation>
    <scope>NUCLEOTIDE SEQUENCE [LARGE SCALE GENOMIC DNA]</scope>
    <source>
        <strain evidence="11">E44_bin7</strain>
    </source>
</reference>
<dbReference type="EMBL" id="SOKJ01000208">
    <property type="protein sequence ID" value="TET10734.1"/>
    <property type="molecule type" value="Genomic_DNA"/>
</dbReference>
<dbReference type="PANTHER" id="PTHR43750:SF3">
    <property type="entry name" value="UDP-GLUCOSE 6-DEHYDROGENASE TUAD"/>
    <property type="match status" value="1"/>
</dbReference>
<dbReference type="SUPFAM" id="SSF52413">
    <property type="entry name" value="UDP-glucose/GDP-mannose dehydrogenase C-terminal domain"/>
    <property type="match status" value="1"/>
</dbReference>
<feature type="binding site" evidence="9">
    <location>
        <position position="86"/>
    </location>
    <ligand>
        <name>NAD(+)</name>
        <dbReference type="ChEBI" id="CHEBI:57540"/>
    </ligand>
</feature>
<feature type="binding site" evidence="9">
    <location>
        <position position="121"/>
    </location>
    <ligand>
        <name>NAD(+)</name>
        <dbReference type="ChEBI" id="CHEBI:57540"/>
    </ligand>
</feature>
<keyword evidence="5 9" id="KW-0520">NAD</keyword>
<feature type="binding site" evidence="8">
    <location>
        <begin position="250"/>
        <end position="254"/>
    </location>
    <ligand>
        <name>substrate</name>
    </ligand>
</feature>
<feature type="domain" description="UDP-glucose/GDP-mannose dehydrogenase C-terminal" evidence="10">
    <location>
        <begin position="315"/>
        <end position="416"/>
    </location>
</feature>
<dbReference type="GO" id="GO:0003979">
    <property type="term" value="F:UDP-glucose 6-dehydrogenase activity"/>
    <property type="evidence" value="ECO:0007669"/>
    <property type="project" value="UniProtKB-EC"/>
</dbReference>
<dbReference type="Pfam" id="PF03721">
    <property type="entry name" value="UDPG_MGDP_dh_N"/>
    <property type="match status" value="1"/>
</dbReference>
<dbReference type="InterPro" id="IPR036291">
    <property type="entry name" value="NAD(P)-bd_dom_sf"/>
</dbReference>
<feature type="binding site" evidence="9">
    <location>
        <position position="30"/>
    </location>
    <ligand>
        <name>NAD(+)</name>
        <dbReference type="ChEBI" id="CHEBI:57540"/>
    </ligand>
</feature>
<keyword evidence="4" id="KW-0560">Oxidoreductase</keyword>
<feature type="binding site" evidence="8">
    <location>
        <position position="322"/>
    </location>
    <ligand>
        <name>substrate</name>
    </ligand>
</feature>
<evidence type="ECO:0000256" key="9">
    <source>
        <dbReference type="PIRSR" id="PIRSR500134-3"/>
    </source>
</evidence>
<evidence type="ECO:0000256" key="4">
    <source>
        <dbReference type="ARBA" id="ARBA00023002"/>
    </source>
</evidence>
<dbReference type="SUPFAM" id="SSF51735">
    <property type="entry name" value="NAD(P)-binding Rossmann-fold domains"/>
    <property type="match status" value="1"/>
</dbReference>
<feature type="non-terminal residue" evidence="11">
    <location>
        <position position="430"/>
    </location>
</feature>
<evidence type="ECO:0000256" key="6">
    <source>
        <dbReference type="ARBA" id="ARBA00047473"/>
    </source>
</evidence>
<dbReference type="SMART" id="SM00984">
    <property type="entry name" value="UDPG_MGDP_dh_C"/>
    <property type="match status" value="1"/>
</dbReference>
<dbReference type="PIRSF" id="PIRSF000124">
    <property type="entry name" value="UDPglc_GDPman_dh"/>
    <property type="match status" value="1"/>
</dbReference>
<dbReference type="UniPathway" id="UPA00038">
    <property type="reaction ID" value="UER00491"/>
</dbReference>
<comment type="caution">
    <text evidence="11">The sequence shown here is derived from an EMBL/GenBank/DDBJ whole genome shotgun (WGS) entry which is preliminary data.</text>
</comment>
<evidence type="ECO:0000256" key="7">
    <source>
        <dbReference type="PIRSR" id="PIRSR500134-1"/>
    </source>
</evidence>
<dbReference type="AlphaFoldDB" id="A0A523RY84"/>
<evidence type="ECO:0000256" key="2">
    <source>
        <dbReference type="ARBA" id="ARBA00006601"/>
    </source>
</evidence>
<dbReference type="EC" id="1.1.1.22" evidence="3"/>
<dbReference type="GO" id="GO:0006065">
    <property type="term" value="P:UDP-glucuronate biosynthetic process"/>
    <property type="evidence" value="ECO:0007669"/>
    <property type="project" value="UniProtKB-UniPathway"/>
</dbReference>
<dbReference type="PANTHER" id="PTHR43750">
    <property type="entry name" value="UDP-GLUCOSE 6-DEHYDROGENASE TUAD"/>
    <property type="match status" value="1"/>
</dbReference>
<feature type="binding site" evidence="8">
    <location>
        <position position="205"/>
    </location>
    <ligand>
        <name>substrate</name>
    </ligand>
</feature>
<evidence type="ECO:0000313" key="12">
    <source>
        <dbReference type="Proteomes" id="UP000316360"/>
    </source>
</evidence>
<dbReference type="Pfam" id="PF00984">
    <property type="entry name" value="UDPG_MGDP_dh"/>
    <property type="match status" value="1"/>
</dbReference>
<dbReference type="InterPro" id="IPR036220">
    <property type="entry name" value="UDP-Glc/GDP-Man_DH_C_sf"/>
</dbReference>
<protein>
    <recommendedName>
        <fullName evidence="3">UDP-glucose 6-dehydrogenase</fullName>
        <ecNumber evidence="3">1.1.1.22</ecNumber>
    </recommendedName>
</protein>
<evidence type="ECO:0000256" key="8">
    <source>
        <dbReference type="PIRSR" id="PIRSR500134-2"/>
    </source>
</evidence>
<proteinExistence type="inferred from homology"/>
<dbReference type="InterPro" id="IPR001732">
    <property type="entry name" value="UDP-Glc/GDP-Man_DH_N"/>
</dbReference>
<evidence type="ECO:0000256" key="3">
    <source>
        <dbReference type="ARBA" id="ARBA00012954"/>
    </source>
</evidence>
<gene>
    <name evidence="11" type="ORF">E3J84_03685</name>
</gene>
<feature type="active site" description="Nucleophile" evidence="7">
    <location>
        <position position="261"/>
    </location>
</feature>
<dbReference type="InterPro" id="IPR028357">
    <property type="entry name" value="UDPglc_DH_bac"/>
</dbReference>
<evidence type="ECO:0000256" key="5">
    <source>
        <dbReference type="ARBA" id="ARBA00023027"/>
    </source>
</evidence>
<comment type="pathway">
    <text evidence="1">Nucleotide-sugar biosynthesis; UDP-alpha-D-glucuronate biosynthesis; UDP-alpha-D-glucuronate from UDP-alpha-D-glucose: step 1/1.</text>
</comment>
<dbReference type="SUPFAM" id="SSF48179">
    <property type="entry name" value="6-phosphogluconate dehydrogenase C-terminal domain-like"/>
    <property type="match status" value="1"/>
</dbReference>
<organism evidence="11 12">
    <name type="scientific">Aerophobetes bacterium</name>
    <dbReference type="NCBI Taxonomy" id="2030807"/>
    <lineage>
        <taxon>Bacteria</taxon>
        <taxon>Candidatus Aerophobota</taxon>
    </lineage>
</organism>
<dbReference type="GO" id="GO:0051287">
    <property type="term" value="F:NAD binding"/>
    <property type="evidence" value="ECO:0007669"/>
    <property type="project" value="InterPro"/>
</dbReference>
<dbReference type="InterPro" id="IPR014027">
    <property type="entry name" value="UDP-Glc/GDP-Man_DH_C"/>
</dbReference>
<evidence type="ECO:0000259" key="10">
    <source>
        <dbReference type="SMART" id="SM00984"/>
    </source>
</evidence>
<feature type="binding site" evidence="9">
    <location>
        <position position="329"/>
    </location>
    <ligand>
        <name>NAD(+)</name>
        <dbReference type="ChEBI" id="CHEBI:57540"/>
    </ligand>
</feature>
<sequence length="430" mass="47168">MNIAIIGTGYVGLVTGAGLAQLGNRVVCVDVDDEKINGLKEGRMPFFEQGLAQLVAKNQSQKRLSFTTNIAEGTAPSEIIFIAVGTPSKKDGQADLTQVIDVARALPKVLNTYKIIAIKSTVPIGTLELVIQMLTKAGLKESTDFDIAFAPEFLREGDAVYDFFHPTRIVIGSSNSRVIQTLDELFLPLNAPIIHTTPITAQMIKYAANAFLASRISFINEIANICDKVGADVAEVANGLGYDKRLGEGYLSAGIGFGGPCLIKDLNALIKMSEQQGYEAQYLKAIIDKNEHQIRQIVFKIKELLGSTLYDKVIGVLGLTFKANTNDVRTSLAIKIIRLLQNEGAMIKAYDPKGIKESKELLSRVKFCKDPYQAAEDADVLLILTAWEEFKELDLNRIKKLLGKLFIIDGVNIFNSEKLRRMGFTYQGVG</sequence>